<dbReference type="PROSITE" id="PS50076">
    <property type="entry name" value="DNAJ_2"/>
    <property type="match status" value="1"/>
</dbReference>
<evidence type="ECO:0000256" key="2">
    <source>
        <dbReference type="SAM" id="Phobius"/>
    </source>
</evidence>
<keyword evidence="2" id="KW-1133">Transmembrane helix</keyword>
<keyword evidence="2" id="KW-0472">Membrane</keyword>
<feature type="transmembrane region" description="Helical" evidence="2">
    <location>
        <begin position="156"/>
        <end position="181"/>
    </location>
</feature>
<dbReference type="AlphaFoldDB" id="A0AAV0TFG4"/>
<evidence type="ECO:0000313" key="4">
    <source>
        <dbReference type="EMBL" id="CAI5719831.1"/>
    </source>
</evidence>
<name>A0AAV0TFG4_HYABA</name>
<keyword evidence="1" id="KW-0143">Chaperone</keyword>
<dbReference type="SUPFAM" id="SSF46565">
    <property type="entry name" value="Chaperone J-domain"/>
    <property type="match status" value="1"/>
</dbReference>
<dbReference type="GO" id="GO:0051082">
    <property type="term" value="F:unfolded protein binding"/>
    <property type="evidence" value="ECO:0007669"/>
    <property type="project" value="TreeGrafter"/>
</dbReference>
<keyword evidence="2" id="KW-0812">Transmembrane</keyword>
<dbReference type="InterPro" id="IPR036869">
    <property type="entry name" value="J_dom_sf"/>
</dbReference>
<gene>
    <name evidence="4" type="ORF">HBR001_LOCUS2268</name>
</gene>
<reference evidence="4" key="1">
    <citation type="submission" date="2022-12" db="EMBL/GenBank/DDBJ databases">
        <authorList>
            <person name="Webb A."/>
        </authorList>
    </citation>
    <scope>NUCLEOTIDE SEQUENCE</scope>
    <source>
        <strain evidence="4">Hp1</strain>
    </source>
</reference>
<feature type="domain" description="J" evidence="3">
    <location>
        <begin position="10"/>
        <end position="73"/>
    </location>
</feature>
<dbReference type="EMBL" id="CANTFL010000251">
    <property type="protein sequence ID" value="CAI5719831.1"/>
    <property type="molecule type" value="Genomic_DNA"/>
</dbReference>
<dbReference type="GO" id="GO:0005737">
    <property type="term" value="C:cytoplasm"/>
    <property type="evidence" value="ECO:0007669"/>
    <property type="project" value="TreeGrafter"/>
</dbReference>
<accession>A0AAV0TFG4</accession>
<dbReference type="Gene3D" id="1.10.287.110">
    <property type="entry name" value="DnaJ domain"/>
    <property type="match status" value="1"/>
</dbReference>
<evidence type="ECO:0000256" key="1">
    <source>
        <dbReference type="ARBA" id="ARBA00023186"/>
    </source>
</evidence>
<evidence type="ECO:0000259" key="3">
    <source>
        <dbReference type="PROSITE" id="PS50076"/>
    </source>
</evidence>
<dbReference type="PANTHER" id="PTHR43096">
    <property type="entry name" value="DNAJ HOMOLOG 1, MITOCHONDRIAL-RELATED"/>
    <property type="match status" value="1"/>
</dbReference>
<protein>
    <recommendedName>
        <fullName evidence="3">J domain-containing protein</fullName>
    </recommendedName>
</protein>
<evidence type="ECO:0000313" key="5">
    <source>
        <dbReference type="Proteomes" id="UP001162031"/>
    </source>
</evidence>
<dbReference type="Pfam" id="PF00226">
    <property type="entry name" value="DnaJ"/>
    <property type="match status" value="1"/>
</dbReference>
<comment type="caution">
    <text evidence="4">The sequence shown here is derived from an EMBL/GenBank/DDBJ whole genome shotgun (WGS) entry which is preliminary data.</text>
</comment>
<proteinExistence type="predicted"/>
<dbReference type="PANTHER" id="PTHR43096:SF52">
    <property type="entry name" value="DNAJ HOMOLOG 1, MITOCHONDRIAL-RELATED"/>
    <property type="match status" value="1"/>
</dbReference>
<dbReference type="GO" id="GO:0042026">
    <property type="term" value="P:protein refolding"/>
    <property type="evidence" value="ECO:0007669"/>
    <property type="project" value="TreeGrafter"/>
</dbReference>
<organism evidence="4 5">
    <name type="scientific">Hyaloperonospora brassicae</name>
    <name type="common">Brassica downy mildew</name>
    <name type="synonym">Peronospora brassicae</name>
    <dbReference type="NCBI Taxonomy" id="162125"/>
    <lineage>
        <taxon>Eukaryota</taxon>
        <taxon>Sar</taxon>
        <taxon>Stramenopiles</taxon>
        <taxon>Oomycota</taxon>
        <taxon>Peronosporomycetes</taxon>
        <taxon>Peronosporales</taxon>
        <taxon>Peronosporaceae</taxon>
        <taxon>Hyaloperonospora</taxon>
    </lineage>
</organism>
<dbReference type="Proteomes" id="UP001162031">
    <property type="component" value="Unassembled WGS sequence"/>
</dbReference>
<sequence>MSTYKRLGPCYYSVLQVDTNASSSTIAKAYRSKALQYHPDKNRNAKPEQFQAISEAYKVLSDPEKRQLYDDYGPALKPRLRETFARLAPLLLSLATGFVGSSVKTYSSLLSARAMCGWETCLMGIAGVFYCYHPGTKDGAKPPTEPEKEMMSLSDYVAITAMGLLVGNVSGWAASSVVLFCKAIALGS</sequence>
<dbReference type="CDD" id="cd06257">
    <property type="entry name" value="DnaJ"/>
    <property type="match status" value="1"/>
</dbReference>
<dbReference type="InterPro" id="IPR001623">
    <property type="entry name" value="DnaJ_domain"/>
</dbReference>
<dbReference type="PRINTS" id="PR00625">
    <property type="entry name" value="JDOMAIN"/>
</dbReference>
<dbReference type="SMART" id="SM00271">
    <property type="entry name" value="DnaJ"/>
    <property type="match status" value="1"/>
</dbReference>
<keyword evidence="5" id="KW-1185">Reference proteome</keyword>